<dbReference type="EMBL" id="CP063185">
    <property type="protein sequence ID" value="QYC74490.1"/>
    <property type="molecule type" value="Genomic_DNA"/>
</dbReference>
<evidence type="ECO:0000256" key="2">
    <source>
        <dbReference type="ARBA" id="ARBA00022490"/>
    </source>
</evidence>
<dbReference type="AlphaFoldDB" id="A0AAQ0ELE0"/>
<keyword evidence="11 13" id="KW-0234">DNA repair</keyword>
<organism evidence="16 18">
    <name type="scientific">Chlamydia suis</name>
    <dbReference type="NCBI Taxonomy" id="83559"/>
    <lineage>
        <taxon>Bacteria</taxon>
        <taxon>Pseudomonadati</taxon>
        <taxon>Chlamydiota</taxon>
        <taxon>Chlamydiia</taxon>
        <taxon>Chlamydiales</taxon>
        <taxon>Chlamydiaceae</taxon>
        <taxon>Chlamydia/Chlamydophila group</taxon>
        <taxon>Chlamydia</taxon>
    </lineage>
</organism>
<keyword evidence="4 13" id="KW-0479">Metal-binding</keyword>
<dbReference type="EC" id="3.1.21.10" evidence="13 14"/>
<evidence type="ECO:0000313" key="18">
    <source>
        <dbReference type="Proteomes" id="UP000825134"/>
    </source>
</evidence>
<comment type="subunit">
    <text evidence="13">Homodimer which binds Holliday junction (HJ) DNA. The HJ becomes 2-fold symmetrical on binding to RuvC with unstacked arms; it has a different conformation from HJ DNA in complex with RuvA. In the full resolvosome a probable DNA-RuvA(4)-RuvB(12)-RuvC(2) complex forms which resolves the HJ.</text>
</comment>
<dbReference type="EMBL" id="CP035278">
    <property type="protein sequence ID" value="QHP83722.1"/>
    <property type="molecule type" value="Genomic_DNA"/>
</dbReference>
<feature type="binding site" evidence="13">
    <location>
        <position position="9"/>
    </location>
    <ligand>
        <name>Mg(2+)</name>
        <dbReference type="ChEBI" id="CHEBI:18420"/>
        <label>1</label>
    </ligand>
</feature>
<dbReference type="RefSeq" id="WP_080122416.1">
    <property type="nucleotide sequence ID" value="NZ_CP035278.1"/>
</dbReference>
<evidence type="ECO:0000256" key="5">
    <source>
        <dbReference type="ARBA" id="ARBA00022759"/>
    </source>
</evidence>
<evidence type="ECO:0000256" key="4">
    <source>
        <dbReference type="ARBA" id="ARBA00022723"/>
    </source>
</evidence>
<keyword evidence="8 13" id="KW-0460">Magnesium</keyword>
<evidence type="ECO:0000256" key="6">
    <source>
        <dbReference type="ARBA" id="ARBA00022763"/>
    </source>
</evidence>
<dbReference type="Pfam" id="PF02075">
    <property type="entry name" value="RuvC"/>
    <property type="match status" value="1"/>
</dbReference>
<dbReference type="CDD" id="cd16962">
    <property type="entry name" value="RuvC"/>
    <property type="match status" value="1"/>
</dbReference>
<comment type="subcellular location">
    <subcellularLocation>
        <location evidence="13">Cytoplasm</location>
    </subcellularLocation>
</comment>
<comment type="similarity">
    <text evidence="1 13">Belongs to the RuvC family.</text>
</comment>
<evidence type="ECO:0000256" key="11">
    <source>
        <dbReference type="ARBA" id="ARBA00023204"/>
    </source>
</evidence>
<dbReference type="InterPro" id="IPR012337">
    <property type="entry name" value="RNaseH-like_sf"/>
</dbReference>
<evidence type="ECO:0000256" key="14">
    <source>
        <dbReference type="NCBIfam" id="TIGR00228"/>
    </source>
</evidence>
<sequence>MADLIMGIDPGTLVCGYAFIRVENRHQMYPHSFGKIKLSQKQTLSRRYKQLFTEISTILQQESPRAVVLETQYVHKNPQSTIKLGMARGVLLLAASLQDVAVFEYAPNTAKKAAVGKGNASKQQVQLMVSKLLNIQDLLAEDNEDIADAFALAMCHAHLAPYQNLKKTLL</sequence>
<evidence type="ECO:0000256" key="3">
    <source>
        <dbReference type="ARBA" id="ARBA00022722"/>
    </source>
</evidence>
<dbReference type="InterPro" id="IPR036397">
    <property type="entry name" value="RNaseH_sf"/>
</dbReference>
<evidence type="ECO:0000313" key="17">
    <source>
        <dbReference type="Proteomes" id="UP000512184"/>
    </source>
</evidence>
<evidence type="ECO:0000256" key="13">
    <source>
        <dbReference type="HAMAP-Rule" id="MF_00034"/>
    </source>
</evidence>
<feature type="active site" evidence="13">
    <location>
        <position position="9"/>
    </location>
</feature>
<keyword evidence="10 13" id="KW-0233">DNA recombination</keyword>
<dbReference type="GO" id="GO:0048476">
    <property type="term" value="C:Holliday junction resolvase complex"/>
    <property type="evidence" value="ECO:0007669"/>
    <property type="project" value="UniProtKB-UniRule"/>
</dbReference>
<reference evidence="15 17" key="1">
    <citation type="submission" date="2019-01" db="EMBL/GenBank/DDBJ databases">
        <title>Whole genome sequencing and annotation enables comparative genome analysis that reveals unique features of the Chlamydia suis R19 Genome.</title>
        <authorList>
            <person name="Dimond Z.E."/>
        </authorList>
    </citation>
    <scope>NUCLEOTIDE SEQUENCE [LARGE SCALE GENOMIC DNA]</scope>
    <source>
        <strain evidence="15 17">R19</strain>
    </source>
</reference>
<proteinExistence type="inferred from homology"/>
<protein>
    <recommendedName>
        <fullName evidence="13 14">Crossover junction endodeoxyribonuclease RuvC</fullName>
        <ecNumber evidence="13 14">3.1.21.10</ecNumber>
    </recommendedName>
    <alternativeName>
        <fullName evidence="13">Holliday junction nuclease RuvC</fullName>
    </alternativeName>
    <alternativeName>
        <fullName evidence="13">Holliday junction resolvase RuvC</fullName>
    </alternativeName>
</protein>
<name>A0AAQ0ELE0_9CHLA</name>
<dbReference type="Proteomes" id="UP000512184">
    <property type="component" value="Chromosome"/>
</dbReference>
<dbReference type="PANTHER" id="PTHR30194">
    <property type="entry name" value="CROSSOVER JUNCTION ENDODEOXYRIBONUCLEASE RUVC"/>
    <property type="match status" value="1"/>
</dbReference>
<comment type="function">
    <text evidence="13">The RuvA-RuvB-RuvC complex processes Holliday junction (HJ) DNA during genetic recombination and DNA repair. Endonuclease that resolves HJ intermediates. Cleaves cruciform DNA by making single-stranded nicks across the HJ at symmetrical positions within the homologous arms, yielding a 5'-phosphate and a 3'-hydroxyl group; requires a central core of homology in the junction. The consensus cleavage sequence is 5'-(A/T)TT(C/G)-3'. Cleavage occurs on the 3'-side of the TT dinucleotide at the point of strand exchange. HJ branch migration catalyzed by RuvA-RuvB allows RuvC to scan DNA until it finds its consensus sequence, where it cleaves and resolves the cruciform DNA.</text>
</comment>
<comment type="cofactor">
    <cofactor evidence="13">
        <name>Mg(2+)</name>
        <dbReference type="ChEBI" id="CHEBI:18420"/>
    </cofactor>
    <text evidence="13">Binds 2 Mg(2+) ion per subunit.</text>
</comment>
<dbReference type="GO" id="GO:0008821">
    <property type="term" value="F:crossover junction DNA endonuclease activity"/>
    <property type="evidence" value="ECO:0007669"/>
    <property type="project" value="UniProtKB-UniRule"/>
</dbReference>
<accession>A0AAQ0ELE0</accession>
<evidence type="ECO:0000256" key="12">
    <source>
        <dbReference type="ARBA" id="ARBA00029354"/>
    </source>
</evidence>
<dbReference type="Gene3D" id="3.30.420.10">
    <property type="entry name" value="Ribonuclease H-like superfamily/Ribonuclease H"/>
    <property type="match status" value="1"/>
</dbReference>
<dbReference type="GO" id="GO:0006281">
    <property type="term" value="P:DNA repair"/>
    <property type="evidence" value="ECO:0007669"/>
    <property type="project" value="UniProtKB-UniRule"/>
</dbReference>
<keyword evidence="17" id="KW-1185">Reference proteome</keyword>
<reference evidence="16" key="2">
    <citation type="journal article" date="2021" name="Front. Microbiol.">
        <title>Generation of Tetracycline and Rifamycin Resistant Chlamydia Suis Recombinants.</title>
        <authorList>
            <person name="Marti H."/>
            <person name="Bommana S."/>
            <person name="Read T.D."/>
            <person name="Pesch T."/>
            <person name="Prahauser B."/>
            <person name="Dean D."/>
            <person name="Borel N."/>
        </authorList>
    </citation>
    <scope>NUCLEOTIDE SEQUENCE</scope>
    <source>
        <strain evidence="16">208.1</strain>
    </source>
</reference>
<dbReference type="Proteomes" id="UP000825134">
    <property type="component" value="Chromosome"/>
</dbReference>
<dbReference type="GO" id="GO:0005737">
    <property type="term" value="C:cytoplasm"/>
    <property type="evidence" value="ECO:0007669"/>
    <property type="project" value="UniProtKB-SubCell"/>
</dbReference>
<evidence type="ECO:0000256" key="10">
    <source>
        <dbReference type="ARBA" id="ARBA00023172"/>
    </source>
</evidence>
<dbReference type="InterPro" id="IPR002176">
    <property type="entry name" value="X-over_junc_endoDNase_RuvC"/>
</dbReference>
<evidence type="ECO:0000256" key="7">
    <source>
        <dbReference type="ARBA" id="ARBA00022801"/>
    </source>
</evidence>
<evidence type="ECO:0000256" key="1">
    <source>
        <dbReference type="ARBA" id="ARBA00009518"/>
    </source>
</evidence>
<dbReference type="SUPFAM" id="SSF53098">
    <property type="entry name" value="Ribonuclease H-like"/>
    <property type="match status" value="1"/>
</dbReference>
<dbReference type="PANTHER" id="PTHR30194:SF3">
    <property type="entry name" value="CROSSOVER JUNCTION ENDODEOXYRIBONUCLEASE RUVC"/>
    <property type="match status" value="1"/>
</dbReference>
<dbReference type="FunFam" id="3.30.420.10:FF:000002">
    <property type="entry name" value="Crossover junction endodeoxyribonuclease RuvC"/>
    <property type="match status" value="1"/>
</dbReference>
<keyword evidence="7 13" id="KW-0378">Hydrolase</keyword>
<feature type="active site" evidence="13">
    <location>
        <position position="145"/>
    </location>
</feature>
<feature type="binding site" evidence="13">
    <location>
        <position position="145"/>
    </location>
    <ligand>
        <name>Mg(2+)</name>
        <dbReference type="ChEBI" id="CHEBI:18420"/>
        <label>1</label>
    </ligand>
</feature>
<dbReference type="GO" id="GO:0003677">
    <property type="term" value="F:DNA binding"/>
    <property type="evidence" value="ECO:0007669"/>
    <property type="project" value="UniProtKB-KW"/>
</dbReference>
<dbReference type="NCBIfam" id="TIGR00228">
    <property type="entry name" value="ruvC"/>
    <property type="match status" value="1"/>
</dbReference>
<dbReference type="InterPro" id="IPR020563">
    <property type="entry name" value="X-over_junc_endoDNase_Mg_BS"/>
</dbReference>
<keyword evidence="2 13" id="KW-0963">Cytoplasm</keyword>
<dbReference type="PRINTS" id="PR00696">
    <property type="entry name" value="RSOLVASERUVC"/>
</dbReference>
<gene>
    <name evidence="13 16" type="primary">ruvC</name>
    <name evidence="15" type="ORF">Chls_847</name>
    <name evidence="16" type="ORF">INQ84_00520</name>
</gene>
<keyword evidence="9 13" id="KW-0238">DNA-binding</keyword>
<keyword evidence="3 13" id="KW-0540">Nuclease</keyword>
<dbReference type="GO" id="GO:0006310">
    <property type="term" value="P:DNA recombination"/>
    <property type="evidence" value="ECO:0007669"/>
    <property type="project" value="UniProtKB-UniRule"/>
</dbReference>
<feature type="binding site" evidence="13">
    <location>
        <position position="70"/>
    </location>
    <ligand>
        <name>Mg(2+)</name>
        <dbReference type="ChEBI" id="CHEBI:18420"/>
        <label>2</label>
    </ligand>
</feature>
<dbReference type="PROSITE" id="PS01321">
    <property type="entry name" value="RUVC"/>
    <property type="match status" value="1"/>
</dbReference>
<comment type="catalytic activity">
    <reaction evidence="12 13">
        <text>Endonucleolytic cleavage at a junction such as a reciprocal single-stranded crossover between two homologous DNA duplexes (Holliday junction).</text>
        <dbReference type="EC" id="3.1.21.10"/>
    </reaction>
</comment>
<keyword evidence="5 13" id="KW-0255">Endonuclease</keyword>
<dbReference type="GO" id="GO:0000287">
    <property type="term" value="F:magnesium ion binding"/>
    <property type="evidence" value="ECO:0007669"/>
    <property type="project" value="UniProtKB-UniRule"/>
</dbReference>
<feature type="active site" evidence="13">
    <location>
        <position position="70"/>
    </location>
</feature>
<evidence type="ECO:0000313" key="15">
    <source>
        <dbReference type="EMBL" id="QHP83722.1"/>
    </source>
</evidence>
<evidence type="ECO:0000313" key="16">
    <source>
        <dbReference type="EMBL" id="QYC74490.1"/>
    </source>
</evidence>
<keyword evidence="6 13" id="KW-0227">DNA damage</keyword>
<dbReference type="HAMAP" id="MF_00034">
    <property type="entry name" value="RuvC"/>
    <property type="match status" value="1"/>
</dbReference>
<evidence type="ECO:0000256" key="9">
    <source>
        <dbReference type="ARBA" id="ARBA00023125"/>
    </source>
</evidence>
<evidence type="ECO:0000256" key="8">
    <source>
        <dbReference type="ARBA" id="ARBA00022842"/>
    </source>
</evidence>